<dbReference type="Proteomes" id="UP000292702">
    <property type="component" value="Unassembled WGS sequence"/>
</dbReference>
<dbReference type="SUPFAM" id="SSF54695">
    <property type="entry name" value="POZ domain"/>
    <property type="match status" value="1"/>
</dbReference>
<dbReference type="OrthoDB" id="3235673at2759"/>
<dbReference type="EMBL" id="RWJN01000358">
    <property type="protein sequence ID" value="TCD62593.1"/>
    <property type="molecule type" value="Genomic_DNA"/>
</dbReference>
<evidence type="ECO:0000313" key="3">
    <source>
        <dbReference type="EMBL" id="TCD62593.1"/>
    </source>
</evidence>
<evidence type="ECO:0000313" key="4">
    <source>
        <dbReference type="Proteomes" id="UP000292702"/>
    </source>
</evidence>
<feature type="region of interest" description="Disordered" evidence="1">
    <location>
        <begin position="1"/>
        <end position="22"/>
    </location>
</feature>
<keyword evidence="4" id="KW-1185">Reference proteome</keyword>
<dbReference type="AlphaFoldDB" id="A0A4R0R826"/>
<dbReference type="Gene3D" id="3.30.710.10">
    <property type="entry name" value="Potassium Channel Kv1.1, Chain A"/>
    <property type="match status" value="1"/>
</dbReference>
<accession>A0A4R0R826</accession>
<dbReference type="PROSITE" id="PS50097">
    <property type="entry name" value="BTB"/>
    <property type="match status" value="1"/>
</dbReference>
<dbReference type="InterPro" id="IPR000210">
    <property type="entry name" value="BTB/POZ_dom"/>
</dbReference>
<feature type="compositionally biased region" description="Polar residues" evidence="1">
    <location>
        <begin position="8"/>
        <end position="17"/>
    </location>
</feature>
<comment type="caution">
    <text evidence="3">The sequence shown here is derived from an EMBL/GenBank/DDBJ whole genome shotgun (WGS) entry which is preliminary data.</text>
</comment>
<evidence type="ECO:0000256" key="1">
    <source>
        <dbReference type="SAM" id="MobiDB-lite"/>
    </source>
</evidence>
<proteinExistence type="predicted"/>
<feature type="domain" description="BTB" evidence="2">
    <location>
        <begin position="38"/>
        <end position="109"/>
    </location>
</feature>
<sequence>MLPPDPTELSSNRSTILHTGRQCANPPDRHPDLCFSDGNVVILAGNVYFVVHKGPLGRHSPVLERLLQDLPTEDTDVINDLPVLAVPYTPEDMVYFLRTLYGFPVDMVNQDFCVTSALLKLATAYEVDNLRAEIIQRFTQCWPKSLSQWEIREKSAVNEDGVYAPRPKLPHPILIIAVAREAGVLELLPSAFYDLSRYLPSQISNGYRDPVTLHDHRLSPDDLFRVFRGKEQTARYFSTFIVNELEGRMPSKFCLNRNELVPARKRSCQIAFETITLSILRDSNGMLLNHNSDPLFAISDSLAMQTKEDSPGADNNAAYRACEACRLDYGAVVKAVREEFWRKLPEWFDLPMSDWDA</sequence>
<gene>
    <name evidence="3" type="ORF">EIP91_006639</name>
</gene>
<name>A0A4R0R826_9APHY</name>
<reference evidence="3 4" key="1">
    <citation type="submission" date="2018-11" db="EMBL/GenBank/DDBJ databases">
        <title>Genome assembly of Steccherinum ochraceum LE-BIN_3174, the white-rot fungus of the Steccherinaceae family (The Residual Polyporoid clade, Polyporales, Basidiomycota).</title>
        <authorList>
            <person name="Fedorova T.V."/>
            <person name="Glazunova O.A."/>
            <person name="Landesman E.O."/>
            <person name="Moiseenko K.V."/>
            <person name="Psurtseva N.V."/>
            <person name="Savinova O.S."/>
            <person name="Shakhova N.V."/>
            <person name="Tyazhelova T.V."/>
            <person name="Vasina D.V."/>
        </authorList>
    </citation>
    <scope>NUCLEOTIDE SEQUENCE [LARGE SCALE GENOMIC DNA]</scope>
    <source>
        <strain evidence="3 4">LE-BIN_3174</strain>
    </source>
</reference>
<dbReference type="InterPro" id="IPR011333">
    <property type="entry name" value="SKP1/BTB/POZ_sf"/>
</dbReference>
<protein>
    <recommendedName>
        <fullName evidence="2">BTB domain-containing protein</fullName>
    </recommendedName>
</protein>
<evidence type="ECO:0000259" key="2">
    <source>
        <dbReference type="PROSITE" id="PS50097"/>
    </source>
</evidence>
<organism evidence="3 4">
    <name type="scientific">Steccherinum ochraceum</name>
    <dbReference type="NCBI Taxonomy" id="92696"/>
    <lineage>
        <taxon>Eukaryota</taxon>
        <taxon>Fungi</taxon>
        <taxon>Dikarya</taxon>
        <taxon>Basidiomycota</taxon>
        <taxon>Agaricomycotina</taxon>
        <taxon>Agaricomycetes</taxon>
        <taxon>Polyporales</taxon>
        <taxon>Steccherinaceae</taxon>
        <taxon>Steccherinum</taxon>
    </lineage>
</organism>
<dbReference type="STRING" id="92696.A0A4R0R826"/>